<feature type="domain" description="Prepilin type IV endopeptidase peptidase" evidence="11">
    <location>
        <begin position="108"/>
        <end position="211"/>
    </location>
</feature>
<evidence type="ECO:0000256" key="8">
    <source>
        <dbReference type="RuleBase" id="RU003793"/>
    </source>
</evidence>
<comment type="caution">
    <text evidence="13">The sequence shown here is derived from an EMBL/GenBank/DDBJ whole genome shotgun (WGS) entry which is preliminary data.</text>
</comment>
<name>A0A538U0P0_UNCEI</name>
<feature type="transmembrane region" description="Helical" evidence="10">
    <location>
        <begin position="99"/>
        <end position="116"/>
    </location>
</feature>
<dbReference type="PANTHER" id="PTHR30487:SF0">
    <property type="entry name" value="PREPILIN LEADER PEPTIDASE_N-METHYLTRANSFERASE-RELATED"/>
    <property type="match status" value="1"/>
</dbReference>
<feature type="transmembrane region" description="Helical" evidence="10">
    <location>
        <begin position="190"/>
        <end position="213"/>
    </location>
</feature>
<dbReference type="PANTHER" id="PTHR30487">
    <property type="entry name" value="TYPE 4 PREPILIN-LIKE PROTEINS LEADER PEPTIDE-PROCESSING ENZYME"/>
    <property type="match status" value="1"/>
</dbReference>
<evidence type="ECO:0000256" key="6">
    <source>
        <dbReference type="ARBA" id="ARBA00022989"/>
    </source>
</evidence>
<keyword evidence="6 10" id="KW-1133">Transmembrane helix</keyword>
<evidence type="ECO:0000256" key="10">
    <source>
        <dbReference type="SAM" id="Phobius"/>
    </source>
</evidence>
<dbReference type="EC" id="3.4.23.43" evidence="9"/>
<evidence type="ECO:0000256" key="9">
    <source>
        <dbReference type="RuleBase" id="RU003794"/>
    </source>
</evidence>
<dbReference type="InterPro" id="IPR010627">
    <property type="entry name" value="Prepilin_pept_A24_N"/>
</dbReference>
<keyword evidence="3" id="KW-1003">Cell membrane</keyword>
<evidence type="ECO:0000256" key="7">
    <source>
        <dbReference type="ARBA" id="ARBA00023136"/>
    </source>
</evidence>
<evidence type="ECO:0000313" key="14">
    <source>
        <dbReference type="Proteomes" id="UP000319771"/>
    </source>
</evidence>
<dbReference type="Gene3D" id="1.20.120.1220">
    <property type="match status" value="1"/>
</dbReference>
<dbReference type="GO" id="GO:0032259">
    <property type="term" value="P:methylation"/>
    <property type="evidence" value="ECO:0007669"/>
    <property type="project" value="UniProtKB-KW"/>
</dbReference>
<evidence type="ECO:0000256" key="4">
    <source>
        <dbReference type="ARBA" id="ARBA00022519"/>
    </source>
</evidence>
<keyword evidence="9" id="KW-0511">Multifunctional enzyme</keyword>
<evidence type="ECO:0000256" key="2">
    <source>
        <dbReference type="ARBA" id="ARBA00005801"/>
    </source>
</evidence>
<comment type="similarity">
    <text evidence="2 8">Belongs to the peptidase A24 family.</text>
</comment>
<proteinExistence type="inferred from homology"/>
<feature type="domain" description="Prepilin peptidase A24 N-terminal" evidence="12">
    <location>
        <begin position="11"/>
        <end position="93"/>
    </location>
</feature>
<evidence type="ECO:0000256" key="5">
    <source>
        <dbReference type="ARBA" id="ARBA00022692"/>
    </source>
</evidence>
<keyword evidence="5 9" id="KW-0812">Transmembrane</keyword>
<dbReference type="Proteomes" id="UP000319771">
    <property type="component" value="Unassembled WGS sequence"/>
</dbReference>
<keyword evidence="9" id="KW-0645">Protease</keyword>
<dbReference type="EMBL" id="VBPB01000318">
    <property type="protein sequence ID" value="TMQ69349.1"/>
    <property type="molecule type" value="Genomic_DNA"/>
</dbReference>
<protein>
    <recommendedName>
        <fullName evidence="9">Prepilin leader peptidase/N-methyltransferase</fullName>
        <ecNumber evidence="9">2.1.1.-</ecNumber>
        <ecNumber evidence="9">3.4.23.43</ecNumber>
    </recommendedName>
</protein>
<dbReference type="AlphaFoldDB" id="A0A538U0P0"/>
<comment type="catalytic activity">
    <reaction evidence="9">
        <text>Typically cleaves a -Gly-|-Phe- bond to release an N-terminal, basic peptide of 5-8 residues from type IV prepilin, and then N-methylates the new N-terminal amino group, the methyl donor being S-adenosyl-L-methionine.</text>
        <dbReference type="EC" id="3.4.23.43"/>
    </reaction>
</comment>
<evidence type="ECO:0000256" key="3">
    <source>
        <dbReference type="ARBA" id="ARBA00022475"/>
    </source>
</evidence>
<accession>A0A538U0P0</accession>
<organism evidence="13 14">
    <name type="scientific">Eiseniibacteriota bacterium</name>
    <dbReference type="NCBI Taxonomy" id="2212470"/>
    <lineage>
        <taxon>Bacteria</taxon>
        <taxon>Candidatus Eiseniibacteriota</taxon>
    </lineage>
</organism>
<evidence type="ECO:0000259" key="12">
    <source>
        <dbReference type="Pfam" id="PF06750"/>
    </source>
</evidence>
<evidence type="ECO:0000256" key="1">
    <source>
        <dbReference type="ARBA" id="ARBA00004429"/>
    </source>
</evidence>
<keyword evidence="9" id="KW-0489">Methyltransferase</keyword>
<evidence type="ECO:0000313" key="13">
    <source>
        <dbReference type="EMBL" id="TMQ69349.1"/>
    </source>
</evidence>
<keyword evidence="9" id="KW-0378">Hydrolase</keyword>
<comment type="function">
    <text evidence="9">Plays an essential role in type IV pili and type II pseudopili formation by proteolytically removing the leader sequence from substrate proteins and subsequently monomethylating the alpha-amino group of the newly exposed N-terminal phenylalanine.</text>
</comment>
<dbReference type="Pfam" id="PF01478">
    <property type="entry name" value="Peptidase_A24"/>
    <property type="match status" value="1"/>
</dbReference>
<dbReference type="InterPro" id="IPR014032">
    <property type="entry name" value="Peptidase_A24A_bac"/>
</dbReference>
<evidence type="ECO:0000259" key="11">
    <source>
        <dbReference type="Pfam" id="PF01478"/>
    </source>
</evidence>
<comment type="subcellular location">
    <subcellularLocation>
        <location evidence="1">Cell inner membrane</location>
        <topology evidence="1">Multi-pass membrane protein</topology>
    </subcellularLocation>
    <subcellularLocation>
        <location evidence="9">Cell membrane</location>
        <topology evidence="9">Multi-pass membrane protein</topology>
    </subcellularLocation>
</comment>
<keyword evidence="4" id="KW-0997">Cell inner membrane</keyword>
<dbReference type="GO" id="GO:0006465">
    <property type="term" value="P:signal peptide processing"/>
    <property type="evidence" value="ECO:0007669"/>
    <property type="project" value="TreeGrafter"/>
</dbReference>
<sequence length="257" mass="27419">MTGVVLALVAVTGVVMGSAMSAVAWRLPRGRSWVRERSACPSCAATLGPADLVPLASYLMSRGHCRHCGHPIGWRYPATELLCGLWAVLVFAKVGLSPVLPLVALWGFLLVALMWIDLDFQLLPDALTFPGTLLALAVTLPYRGGPLHALLGLVTGSGVLWLLAWGYLALRKTEGMGGGDIKLAAMFGILLGWEMTLMTLFLAALAGSIWGAVLMIRRQGGGQTALPFGTLLCPAAMLAYLWGNDWLRGYVGIFTAR</sequence>
<dbReference type="GO" id="GO:0008168">
    <property type="term" value="F:methyltransferase activity"/>
    <property type="evidence" value="ECO:0007669"/>
    <property type="project" value="UniProtKB-KW"/>
</dbReference>
<feature type="transmembrane region" description="Helical" evidence="10">
    <location>
        <begin position="149"/>
        <end position="170"/>
    </location>
</feature>
<keyword evidence="9" id="KW-0808">Transferase</keyword>
<feature type="transmembrane region" description="Helical" evidence="10">
    <location>
        <begin position="225"/>
        <end position="243"/>
    </location>
</feature>
<dbReference type="InterPro" id="IPR050882">
    <property type="entry name" value="Prepilin_peptidase/N-MTase"/>
</dbReference>
<dbReference type="GO" id="GO:0004190">
    <property type="term" value="F:aspartic-type endopeptidase activity"/>
    <property type="evidence" value="ECO:0007669"/>
    <property type="project" value="UniProtKB-EC"/>
</dbReference>
<dbReference type="Pfam" id="PF06750">
    <property type="entry name" value="A24_N_bact"/>
    <property type="match status" value="1"/>
</dbReference>
<dbReference type="GO" id="GO:0005886">
    <property type="term" value="C:plasma membrane"/>
    <property type="evidence" value="ECO:0007669"/>
    <property type="project" value="UniProtKB-SubCell"/>
</dbReference>
<dbReference type="PRINTS" id="PR00864">
    <property type="entry name" value="PREPILNPTASE"/>
</dbReference>
<keyword evidence="7 10" id="KW-0472">Membrane</keyword>
<gene>
    <name evidence="13" type="ORF">E6K81_15155</name>
</gene>
<reference evidence="13 14" key="1">
    <citation type="journal article" date="2019" name="Nat. Microbiol.">
        <title>Mediterranean grassland soil C-N compound turnover is dependent on rainfall and depth, and is mediated by genomically divergent microorganisms.</title>
        <authorList>
            <person name="Diamond S."/>
            <person name="Andeer P.F."/>
            <person name="Li Z."/>
            <person name="Crits-Christoph A."/>
            <person name="Burstein D."/>
            <person name="Anantharaman K."/>
            <person name="Lane K.R."/>
            <person name="Thomas B.C."/>
            <person name="Pan C."/>
            <person name="Northen T.R."/>
            <person name="Banfield J.F."/>
        </authorList>
    </citation>
    <scope>NUCLEOTIDE SEQUENCE [LARGE SCALE GENOMIC DNA]</scope>
    <source>
        <strain evidence="13">WS_11</strain>
    </source>
</reference>
<dbReference type="InterPro" id="IPR000045">
    <property type="entry name" value="Prepilin_IV_endopep_pep"/>
</dbReference>
<dbReference type="EC" id="2.1.1.-" evidence="9"/>